<dbReference type="GO" id="GO:0043041">
    <property type="term" value="P:amino acid activation for nonribosomal peptide biosynthetic process"/>
    <property type="evidence" value="ECO:0007669"/>
    <property type="project" value="TreeGrafter"/>
</dbReference>
<dbReference type="GO" id="GO:0008610">
    <property type="term" value="P:lipid biosynthetic process"/>
    <property type="evidence" value="ECO:0007669"/>
    <property type="project" value="UniProtKB-ARBA"/>
</dbReference>
<protein>
    <submittedName>
        <fullName evidence="2">Plipastatin synthase subunit D</fullName>
        <ecNumber evidence="2">2.3.1.-</ecNumber>
    </submittedName>
</protein>
<dbReference type="EMBL" id="CP128986">
    <property type="protein sequence ID" value="WOC12965.1"/>
    <property type="molecule type" value="Genomic_DNA"/>
</dbReference>
<proteinExistence type="predicted"/>
<dbReference type="RefSeq" id="WP_420038823.1">
    <property type="nucleotide sequence ID" value="NZ_CP128986.1"/>
</dbReference>
<dbReference type="EC" id="2.3.1.-" evidence="2"/>
<feature type="domain" description="Condensation" evidence="1">
    <location>
        <begin position="35"/>
        <end position="465"/>
    </location>
</feature>
<organism evidence="2">
    <name type="scientific">Gordonia sp. MP11Mi</name>
    <dbReference type="NCBI Taxonomy" id="3022769"/>
    <lineage>
        <taxon>Bacteria</taxon>
        <taxon>Bacillati</taxon>
        <taxon>Actinomycetota</taxon>
        <taxon>Actinomycetes</taxon>
        <taxon>Mycobacteriales</taxon>
        <taxon>Gordoniaceae</taxon>
        <taxon>Gordonia</taxon>
    </lineage>
</organism>
<dbReference type="GO" id="GO:0031177">
    <property type="term" value="F:phosphopantetheine binding"/>
    <property type="evidence" value="ECO:0007669"/>
    <property type="project" value="TreeGrafter"/>
</dbReference>
<dbReference type="GO" id="GO:0009239">
    <property type="term" value="P:enterobactin biosynthetic process"/>
    <property type="evidence" value="ECO:0007669"/>
    <property type="project" value="TreeGrafter"/>
</dbReference>
<dbReference type="GO" id="GO:0005829">
    <property type="term" value="C:cytosol"/>
    <property type="evidence" value="ECO:0007669"/>
    <property type="project" value="TreeGrafter"/>
</dbReference>
<reference evidence="2" key="1">
    <citation type="submission" date="2023-06" db="EMBL/GenBank/DDBJ databases">
        <title>Gordonia sp. nov. and Pseudochrobactrum sp. nov., two species isolated from the burying beetle Nicrophorus vespilloides.</title>
        <authorList>
            <person name="Poehlein A."/>
            <person name="Guzman J."/>
            <person name="Daniel R."/>
            <person name="Vilcinskas A."/>
        </authorList>
    </citation>
    <scope>NUCLEOTIDE SEQUENCE</scope>
    <source>
        <strain evidence="2">MP11Mi</strain>
    </source>
</reference>
<dbReference type="GO" id="GO:0016746">
    <property type="term" value="F:acyltransferase activity"/>
    <property type="evidence" value="ECO:0007669"/>
    <property type="project" value="UniProtKB-KW"/>
</dbReference>
<dbReference type="GO" id="GO:0047527">
    <property type="term" value="F:2,3-dihydroxybenzoate-serine ligase activity"/>
    <property type="evidence" value="ECO:0007669"/>
    <property type="project" value="TreeGrafter"/>
</dbReference>
<keyword evidence="2" id="KW-0012">Acyltransferase</keyword>
<dbReference type="InterPro" id="IPR023213">
    <property type="entry name" value="CAT-like_dom_sf"/>
</dbReference>
<sequence>MPTLDELRTAMAARLSDVGIAVESGVPTRRDAGRARLSFSQRLVWAHQQRVPDSTANNICLTFTYTGDVDADALGRAFLAVVQRHEILRTTYHPGEDGGEPFQRIHADFPPPVVTVDLRDAADPDERLRRLVADAATEVFDLATESSIRLTFVTLPPADGKARLAVVVAMQHIVWDGMTLPAMARDVARFYAAARSVPNDELTVDALSPQIADFADWERDRFDAADHSADVAFWTDQFRGDVATASLPYDRRPENPSEVSARADRTLSPAAETGLRTLAAELRMPPFSVFLAAYYLALRQMSGRDDLLIGSTVANREEQGAEALIGNFSNSIALRIRGGADDTFGDLVRHVRAVTDAAFEHRTFPFDEIIEIARQVTGDESTHPFDSLVLFLDQKIDGIGLPGTTMTWELADKGRVALPLTVEAFMHPDRTEVQIGYQVALFDASTVDRLHELIDEVLSTAAAATPYRASSIAAR</sequence>
<keyword evidence="2" id="KW-0808">Transferase</keyword>
<evidence type="ECO:0000259" key="1">
    <source>
        <dbReference type="Pfam" id="PF00668"/>
    </source>
</evidence>
<dbReference type="GO" id="GO:0009366">
    <property type="term" value="C:enterobactin synthetase complex"/>
    <property type="evidence" value="ECO:0007669"/>
    <property type="project" value="TreeGrafter"/>
</dbReference>
<name>A0AA97CXH1_9ACTN</name>
<dbReference type="Pfam" id="PF00668">
    <property type="entry name" value="Condensation"/>
    <property type="match status" value="1"/>
</dbReference>
<dbReference type="InterPro" id="IPR001242">
    <property type="entry name" value="Condensation_dom"/>
</dbReference>
<dbReference type="AlphaFoldDB" id="A0AA97CXH1"/>
<dbReference type="SUPFAM" id="SSF52777">
    <property type="entry name" value="CoA-dependent acyltransferases"/>
    <property type="match status" value="2"/>
</dbReference>
<dbReference type="PANTHER" id="PTHR45527:SF1">
    <property type="entry name" value="FATTY ACID SYNTHASE"/>
    <property type="match status" value="1"/>
</dbReference>
<dbReference type="Gene3D" id="3.30.559.10">
    <property type="entry name" value="Chloramphenicol acetyltransferase-like domain"/>
    <property type="match status" value="1"/>
</dbReference>
<evidence type="ECO:0000313" key="2">
    <source>
        <dbReference type="EMBL" id="WOC12965.1"/>
    </source>
</evidence>
<accession>A0AA97CXH1</accession>
<dbReference type="PANTHER" id="PTHR45527">
    <property type="entry name" value="NONRIBOSOMAL PEPTIDE SYNTHETASE"/>
    <property type="match status" value="1"/>
</dbReference>
<gene>
    <name evidence="2" type="primary">ppsD</name>
    <name evidence="2" type="ORF">MP11Mi_20610</name>
</gene>
<dbReference type="Gene3D" id="3.30.559.30">
    <property type="entry name" value="Nonribosomal peptide synthetase, condensation domain"/>
    <property type="match status" value="1"/>
</dbReference>
<dbReference type="CDD" id="cd19531">
    <property type="entry name" value="LCL_NRPS-like"/>
    <property type="match status" value="1"/>
</dbReference>